<dbReference type="Pfam" id="PF00175">
    <property type="entry name" value="NAD_binding_1"/>
    <property type="match status" value="1"/>
</dbReference>
<protein>
    <submittedName>
        <fullName evidence="12">Hybrid-cluster NAD(P)-dependent oxidoreductase</fullName>
    </submittedName>
</protein>
<dbReference type="InterPro" id="IPR017927">
    <property type="entry name" value="FAD-bd_FR_type"/>
</dbReference>
<keyword evidence="5" id="KW-0274">FAD</keyword>
<dbReference type="Pfam" id="PF00970">
    <property type="entry name" value="FAD_binding_6"/>
    <property type="match status" value="1"/>
</dbReference>
<dbReference type="PRINTS" id="PR00406">
    <property type="entry name" value="CYTB5RDTASE"/>
</dbReference>
<dbReference type="InterPro" id="IPR012675">
    <property type="entry name" value="Beta-grasp_dom_sf"/>
</dbReference>
<dbReference type="EMBL" id="JAUYVO010000004">
    <property type="protein sequence ID" value="MDP2522427.1"/>
    <property type="molecule type" value="Genomic_DNA"/>
</dbReference>
<feature type="domain" description="FAD-binding FR-type" evidence="11">
    <location>
        <begin position="24"/>
        <end position="127"/>
    </location>
</feature>
<dbReference type="PANTHER" id="PTHR47354">
    <property type="entry name" value="NADH OXIDOREDUCTASE HCR"/>
    <property type="match status" value="1"/>
</dbReference>
<dbReference type="Proteomes" id="UP001169862">
    <property type="component" value="Unassembled WGS sequence"/>
</dbReference>
<dbReference type="GO" id="GO:0046872">
    <property type="term" value="F:metal ion binding"/>
    <property type="evidence" value="ECO:0007669"/>
    <property type="project" value="UniProtKB-KW"/>
</dbReference>
<evidence type="ECO:0000256" key="4">
    <source>
        <dbReference type="ARBA" id="ARBA00022723"/>
    </source>
</evidence>
<gene>
    <name evidence="12" type="ORF">Q4490_07620</name>
    <name evidence="13" type="ORF">Q8W30_07555</name>
</gene>
<comment type="cofactor">
    <cofactor evidence="1">
        <name>FAD</name>
        <dbReference type="ChEBI" id="CHEBI:57692"/>
    </cofactor>
</comment>
<evidence type="ECO:0000256" key="5">
    <source>
        <dbReference type="ARBA" id="ARBA00022827"/>
    </source>
</evidence>
<dbReference type="AlphaFoldDB" id="A0AAW7XG84"/>
<evidence type="ECO:0000256" key="9">
    <source>
        <dbReference type="ARBA" id="ARBA00061434"/>
    </source>
</evidence>
<proteinExistence type="inferred from homology"/>
<dbReference type="CDD" id="cd06215">
    <property type="entry name" value="FNR_iron_sulfur_binding_1"/>
    <property type="match status" value="1"/>
</dbReference>
<keyword evidence="7" id="KW-0408">Iron</keyword>
<evidence type="ECO:0000259" key="10">
    <source>
        <dbReference type="PROSITE" id="PS51085"/>
    </source>
</evidence>
<evidence type="ECO:0000256" key="1">
    <source>
        <dbReference type="ARBA" id="ARBA00001974"/>
    </source>
</evidence>
<evidence type="ECO:0000256" key="8">
    <source>
        <dbReference type="ARBA" id="ARBA00023014"/>
    </source>
</evidence>
<dbReference type="Gene3D" id="2.40.30.10">
    <property type="entry name" value="Translation factors"/>
    <property type="match status" value="1"/>
</dbReference>
<dbReference type="GeneID" id="89457778"/>
<evidence type="ECO:0000313" key="12">
    <source>
        <dbReference type="EMBL" id="MDO6453431.1"/>
    </source>
</evidence>
<dbReference type="InterPro" id="IPR001433">
    <property type="entry name" value="OxRdtase_FAD/NAD-bd"/>
</dbReference>
<organism evidence="12 14">
    <name type="scientific">Neptunomonas phycophila</name>
    <dbReference type="NCBI Taxonomy" id="1572645"/>
    <lineage>
        <taxon>Bacteria</taxon>
        <taxon>Pseudomonadati</taxon>
        <taxon>Pseudomonadota</taxon>
        <taxon>Gammaproteobacteria</taxon>
        <taxon>Oceanospirillales</taxon>
        <taxon>Oceanospirillaceae</taxon>
        <taxon>Neptunomonas</taxon>
    </lineage>
</organism>
<evidence type="ECO:0000313" key="15">
    <source>
        <dbReference type="Proteomes" id="UP001177341"/>
    </source>
</evidence>
<sequence length="375" mass="41246">MTDTNAATATADTFIPVTTQTWSNGRHKVRCVKVINETWDVKTYCFMAEQPVMFFFKPGQFVTLELEIQGEAVFRSYTISSSPSVPYSFSITVKRVPGGQVSNWLHDTMSEGMELAVHGPVGQFNSIDFPADKVLYLSGGVGITPVMSMARWSYDTNTNADAVFVHSARTPRDIIYRRELDTMSSRIENFRVHTICERFESGQPWSGYRGFLTLALLQLIAPDFLEREVFCCGPTPYMKAVKKMLEDAGFDMRRYHEESFGATPETIEEDAIQSAEQAQEDADAMPASELLSVSFADSGKSVQIAPGETVHAAAAKLGLHIPKACGMGICGTCKVKVLEGDVDMTHNGGITEDDVEDGYILSCCSAPKGNVVVEF</sequence>
<dbReference type="Pfam" id="PF00111">
    <property type="entry name" value="Fer2"/>
    <property type="match status" value="1"/>
</dbReference>
<dbReference type="GO" id="GO:0051537">
    <property type="term" value="F:2 iron, 2 sulfur cluster binding"/>
    <property type="evidence" value="ECO:0007669"/>
    <property type="project" value="UniProtKB-KW"/>
</dbReference>
<dbReference type="CDD" id="cd00207">
    <property type="entry name" value="fer2"/>
    <property type="match status" value="1"/>
</dbReference>
<dbReference type="SUPFAM" id="SSF63380">
    <property type="entry name" value="Riboflavin synthase domain-like"/>
    <property type="match status" value="1"/>
</dbReference>
<dbReference type="Gene3D" id="3.10.20.30">
    <property type="match status" value="1"/>
</dbReference>
<dbReference type="PROSITE" id="PS00197">
    <property type="entry name" value="2FE2S_FER_1"/>
    <property type="match status" value="1"/>
</dbReference>
<evidence type="ECO:0000256" key="7">
    <source>
        <dbReference type="ARBA" id="ARBA00023004"/>
    </source>
</evidence>
<dbReference type="GO" id="GO:0016491">
    <property type="term" value="F:oxidoreductase activity"/>
    <property type="evidence" value="ECO:0007669"/>
    <property type="project" value="UniProtKB-KW"/>
</dbReference>
<dbReference type="PROSITE" id="PS51384">
    <property type="entry name" value="FAD_FR"/>
    <property type="match status" value="1"/>
</dbReference>
<evidence type="ECO:0000259" key="11">
    <source>
        <dbReference type="PROSITE" id="PS51384"/>
    </source>
</evidence>
<dbReference type="RefSeq" id="WP_178969834.1">
    <property type="nucleotide sequence ID" value="NZ_CAXHZV010000011.1"/>
</dbReference>
<dbReference type="InterPro" id="IPR008333">
    <property type="entry name" value="Cbr1-like_FAD-bd_dom"/>
</dbReference>
<evidence type="ECO:0000313" key="14">
    <source>
        <dbReference type="Proteomes" id="UP001169862"/>
    </source>
</evidence>
<evidence type="ECO:0000313" key="13">
    <source>
        <dbReference type="EMBL" id="MDP2522427.1"/>
    </source>
</evidence>
<dbReference type="SUPFAM" id="SSF52343">
    <property type="entry name" value="Ferredoxin reductase-like, C-terminal NADP-linked domain"/>
    <property type="match status" value="1"/>
</dbReference>
<dbReference type="PANTHER" id="PTHR47354:SF6">
    <property type="entry name" value="NADH OXIDOREDUCTASE HCR"/>
    <property type="match status" value="1"/>
</dbReference>
<dbReference type="InterPro" id="IPR017938">
    <property type="entry name" value="Riboflavin_synthase-like_b-brl"/>
</dbReference>
<keyword evidence="15" id="KW-1185">Reference proteome</keyword>
<keyword evidence="2" id="KW-0285">Flavoprotein</keyword>
<dbReference type="InterPro" id="IPR050415">
    <property type="entry name" value="MRET"/>
</dbReference>
<comment type="caution">
    <text evidence="12">The sequence shown here is derived from an EMBL/GenBank/DDBJ whole genome shotgun (WGS) entry which is preliminary data.</text>
</comment>
<dbReference type="SUPFAM" id="SSF54292">
    <property type="entry name" value="2Fe-2S ferredoxin-like"/>
    <property type="match status" value="1"/>
</dbReference>
<dbReference type="InterPro" id="IPR001041">
    <property type="entry name" value="2Fe-2S_ferredoxin-type"/>
</dbReference>
<reference evidence="12" key="1">
    <citation type="submission" date="2023-07" db="EMBL/GenBank/DDBJ databases">
        <title>Genome content predicts the carbon catabolic preferences of heterotrophic bacteria.</title>
        <authorList>
            <person name="Gralka M."/>
        </authorList>
    </citation>
    <scope>NUCLEOTIDE SEQUENCE</scope>
    <source>
        <strain evidence="13">5G01</strain>
        <strain evidence="12">I2M16</strain>
    </source>
</reference>
<evidence type="ECO:0000256" key="3">
    <source>
        <dbReference type="ARBA" id="ARBA00022714"/>
    </source>
</evidence>
<keyword evidence="8" id="KW-0411">Iron-sulfur</keyword>
<comment type="similarity">
    <text evidence="9">In the N-terminal section; belongs to the FAD-binding oxidoreductase type 6 family.</text>
</comment>
<keyword evidence="3" id="KW-0001">2Fe-2S</keyword>
<dbReference type="InterPro" id="IPR039261">
    <property type="entry name" value="FNR_nucleotide-bd"/>
</dbReference>
<keyword evidence="4" id="KW-0479">Metal-binding</keyword>
<name>A0AAW7XG84_9GAMM</name>
<evidence type="ECO:0000256" key="2">
    <source>
        <dbReference type="ARBA" id="ARBA00022630"/>
    </source>
</evidence>
<dbReference type="Proteomes" id="UP001177341">
    <property type="component" value="Unassembled WGS sequence"/>
</dbReference>
<dbReference type="EMBL" id="JAUOPG010000004">
    <property type="protein sequence ID" value="MDO6453431.1"/>
    <property type="molecule type" value="Genomic_DNA"/>
</dbReference>
<keyword evidence="6" id="KW-0560">Oxidoreductase</keyword>
<evidence type="ECO:0000256" key="6">
    <source>
        <dbReference type="ARBA" id="ARBA00023002"/>
    </source>
</evidence>
<dbReference type="InterPro" id="IPR036010">
    <property type="entry name" value="2Fe-2S_ferredoxin-like_sf"/>
</dbReference>
<dbReference type="Gene3D" id="3.40.50.80">
    <property type="entry name" value="Nucleotide-binding domain of ferredoxin-NADP reductase (FNR) module"/>
    <property type="match status" value="1"/>
</dbReference>
<accession>A0AAW7XG84</accession>
<feature type="domain" description="2Fe-2S ferredoxin-type" evidence="10">
    <location>
        <begin position="289"/>
        <end position="375"/>
    </location>
</feature>
<dbReference type="PROSITE" id="PS51085">
    <property type="entry name" value="2FE2S_FER_2"/>
    <property type="match status" value="1"/>
</dbReference>
<dbReference type="InterPro" id="IPR006058">
    <property type="entry name" value="2Fe2S_fd_BS"/>
</dbReference>